<protein>
    <submittedName>
        <fullName evidence="1">Uncharacterized protein</fullName>
    </submittedName>
</protein>
<proteinExistence type="predicted"/>
<reference evidence="1" key="1">
    <citation type="submission" date="2021-05" db="EMBL/GenBank/DDBJ databases">
        <title>Whole genome sequence of Curtobacterium flaccumfaciens pv. flaccumfaciens strain CFBP 3417.</title>
        <authorList>
            <person name="Osdaghi E."/>
            <person name="Taghouti G."/>
            <person name="Portier P."/>
            <person name="Fazliarab A."/>
            <person name="Taghavi S.M."/>
            <person name="Briand M."/>
            <person name="Le-Saux M."/>
            <person name="Jacques M.-A."/>
        </authorList>
    </citation>
    <scope>NUCLEOTIDE SEQUENCE</scope>
    <source>
        <strain evidence="1">CFBP 3417</strain>
    </source>
</reference>
<dbReference type="RefSeq" id="WP_128781723.1">
    <property type="nucleotide sequence ID" value="NZ_CP041260.1"/>
</dbReference>
<organism evidence="1 2">
    <name type="scientific">Curtobacterium flaccumfaciens pv. flaccumfaciens</name>
    <dbReference type="NCBI Taxonomy" id="138532"/>
    <lineage>
        <taxon>Bacteria</taxon>
        <taxon>Bacillati</taxon>
        <taxon>Actinomycetota</taxon>
        <taxon>Actinomycetes</taxon>
        <taxon>Micrococcales</taxon>
        <taxon>Microbacteriaceae</taxon>
        <taxon>Curtobacterium</taxon>
    </lineage>
</organism>
<evidence type="ECO:0000313" key="1">
    <source>
        <dbReference type="EMBL" id="MBT1543186.1"/>
    </source>
</evidence>
<sequence length="124" mass="12637">MKFIPMMVILCIAMMIVAGSVVDGDGKTQTLQQALTIAQGAARAGTNAATGNSVNGDAFNLSPDAAVTAAENYISAVGVRGSASIINNQVYVTVEQTYSPKILGGFGVGPMPVHATASARLVDH</sequence>
<dbReference type="EMBL" id="JAHEWX010000025">
    <property type="protein sequence ID" value="MBT1543186.1"/>
    <property type="molecule type" value="Genomic_DNA"/>
</dbReference>
<comment type="caution">
    <text evidence="1">The sequence shown here is derived from an EMBL/GenBank/DDBJ whole genome shotgun (WGS) entry which is preliminary data.</text>
</comment>
<evidence type="ECO:0000313" key="2">
    <source>
        <dbReference type="Proteomes" id="UP000709437"/>
    </source>
</evidence>
<dbReference type="AlphaFoldDB" id="A0A5P8YUD5"/>
<dbReference type="Proteomes" id="UP000709437">
    <property type="component" value="Unassembled WGS sequence"/>
</dbReference>
<name>A0A5P8YUD5_9MICO</name>
<gene>
    <name evidence="1" type="ORF">KK103_15595</name>
</gene>
<accession>A0A5P8YUD5</accession>